<name>A0AAQ3MCH4_9PEZI</name>
<evidence type="ECO:0000256" key="7">
    <source>
        <dbReference type="SAM" id="Phobius"/>
    </source>
</evidence>
<feature type="transmembrane region" description="Helical" evidence="7">
    <location>
        <begin position="86"/>
        <end position="110"/>
    </location>
</feature>
<evidence type="ECO:0000256" key="1">
    <source>
        <dbReference type="ARBA" id="ARBA00004141"/>
    </source>
</evidence>
<sequence length="427" mass="47249">MLSGHSSPAAIYGTAIAFTVVSGIVLIARLLTRFFVARQAGLDDAFISLGWFFSALMGVAICNQAYSGMGVHMWTLTMEDITTMSLWFWAFVWLYYTGLFFTKLSILLQYLRIFPQDGFRRICFIVMALISVWSIWSVFSAIFMCRPVSHFWHSISLNDPQCLPRLNTWYANSAVNIVTDFAIVILPLPMIKKLEVPPRQKMLLMAIFGVGFITCLFSILRLVFIYPIASSADMTWNSPLANIWSAVELNIGILCSCAPTLKGAVQKGFPKLIESLGSLRTSRKDSADSGSSGSTQNSIDKIKLKLDDKHKLTFSSFFQRSMLSARATEKSISRSDYDEEEATGFDGTSPAPIESGIEVVTSFAQTTEMIPDQDSSVSRANSGKWTAPEGPKTVVSSTIAAERSDSWDDAPIPVDQSLFKTLGVVRK</sequence>
<keyword evidence="3 7" id="KW-1133">Transmembrane helix</keyword>
<feature type="transmembrane region" description="Helical" evidence="7">
    <location>
        <begin position="203"/>
        <end position="229"/>
    </location>
</feature>
<dbReference type="PANTHER" id="PTHR33048:SF47">
    <property type="entry name" value="INTEGRAL MEMBRANE PROTEIN-RELATED"/>
    <property type="match status" value="1"/>
</dbReference>
<feature type="region of interest" description="Disordered" evidence="6">
    <location>
        <begin position="329"/>
        <end position="352"/>
    </location>
</feature>
<proteinExistence type="inferred from homology"/>
<organism evidence="9 10">
    <name type="scientific">Acrodontium crateriforme</name>
    <dbReference type="NCBI Taxonomy" id="150365"/>
    <lineage>
        <taxon>Eukaryota</taxon>
        <taxon>Fungi</taxon>
        <taxon>Dikarya</taxon>
        <taxon>Ascomycota</taxon>
        <taxon>Pezizomycotina</taxon>
        <taxon>Dothideomycetes</taxon>
        <taxon>Dothideomycetidae</taxon>
        <taxon>Mycosphaerellales</taxon>
        <taxon>Teratosphaeriaceae</taxon>
        <taxon>Acrodontium</taxon>
    </lineage>
</organism>
<gene>
    <name evidence="9" type="ORF">R9X50_00753600</name>
</gene>
<feature type="region of interest" description="Disordered" evidence="6">
    <location>
        <begin position="371"/>
        <end position="395"/>
    </location>
</feature>
<feature type="domain" description="Rhodopsin" evidence="8">
    <location>
        <begin position="28"/>
        <end position="266"/>
    </location>
</feature>
<evidence type="ECO:0000256" key="5">
    <source>
        <dbReference type="ARBA" id="ARBA00038359"/>
    </source>
</evidence>
<keyword evidence="2 7" id="KW-0812">Transmembrane</keyword>
<feature type="transmembrane region" description="Helical" evidence="7">
    <location>
        <begin position="12"/>
        <end position="32"/>
    </location>
</feature>
<comment type="similarity">
    <text evidence="5">Belongs to the SAT4 family.</text>
</comment>
<keyword evidence="4 7" id="KW-0472">Membrane</keyword>
<feature type="transmembrane region" description="Helical" evidence="7">
    <location>
        <begin position="122"/>
        <end position="149"/>
    </location>
</feature>
<evidence type="ECO:0000313" key="9">
    <source>
        <dbReference type="EMBL" id="WPH04643.1"/>
    </source>
</evidence>
<feature type="transmembrane region" description="Helical" evidence="7">
    <location>
        <begin position="44"/>
        <end position="66"/>
    </location>
</feature>
<dbReference type="GO" id="GO:0016020">
    <property type="term" value="C:membrane"/>
    <property type="evidence" value="ECO:0007669"/>
    <property type="project" value="UniProtKB-SubCell"/>
</dbReference>
<evidence type="ECO:0000256" key="6">
    <source>
        <dbReference type="SAM" id="MobiDB-lite"/>
    </source>
</evidence>
<reference evidence="9 10" key="1">
    <citation type="submission" date="2023-11" db="EMBL/GenBank/DDBJ databases">
        <title>An acidophilic fungus is an integral part of prey digestion in a carnivorous sundew plant.</title>
        <authorList>
            <person name="Tsai I.J."/>
        </authorList>
    </citation>
    <scope>NUCLEOTIDE SEQUENCE [LARGE SCALE GENOMIC DNA]</scope>
    <source>
        <strain evidence="9">169a</strain>
    </source>
</reference>
<evidence type="ECO:0000256" key="4">
    <source>
        <dbReference type="ARBA" id="ARBA00023136"/>
    </source>
</evidence>
<accession>A0AAQ3MCH4</accession>
<protein>
    <recommendedName>
        <fullName evidence="8">Rhodopsin domain-containing protein</fullName>
    </recommendedName>
</protein>
<dbReference type="PANTHER" id="PTHR33048">
    <property type="entry name" value="PTH11-LIKE INTEGRAL MEMBRANE PROTEIN (AFU_ORTHOLOGUE AFUA_5G11245)"/>
    <property type="match status" value="1"/>
</dbReference>
<evidence type="ECO:0000256" key="3">
    <source>
        <dbReference type="ARBA" id="ARBA00022989"/>
    </source>
</evidence>
<evidence type="ECO:0000256" key="2">
    <source>
        <dbReference type="ARBA" id="ARBA00022692"/>
    </source>
</evidence>
<feature type="transmembrane region" description="Helical" evidence="7">
    <location>
        <begin position="169"/>
        <end position="191"/>
    </location>
</feature>
<dbReference type="Proteomes" id="UP001303373">
    <property type="component" value="Chromosome 13"/>
</dbReference>
<dbReference type="InterPro" id="IPR049326">
    <property type="entry name" value="Rhodopsin_dom_fungi"/>
</dbReference>
<dbReference type="Pfam" id="PF20684">
    <property type="entry name" value="Fung_rhodopsin"/>
    <property type="match status" value="1"/>
</dbReference>
<dbReference type="InterPro" id="IPR052337">
    <property type="entry name" value="SAT4-like"/>
</dbReference>
<evidence type="ECO:0000259" key="8">
    <source>
        <dbReference type="Pfam" id="PF20684"/>
    </source>
</evidence>
<evidence type="ECO:0000313" key="10">
    <source>
        <dbReference type="Proteomes" id="UP001303373"/>
    </source>
</evidence>
<comment type="subcellular location">
    <subcellularLocation>
        <location evidence="1">Membrane</location>
        <topology evidence="1">Multi-pass membrane protein</topology>
    </subcellularLocation>
</comment>
<feature type="compositionally biased region" description="Polar residues" evidence="6">
    <location>
        <begin position="371"/>
        <end position="384"/>
    </location>
</feature>
<dbReference type="EMBL" id="CP138592">
    <property type="protein sequence ID" value="WPH04643.1"/>
    <property type="molecule type" value="Genomic_DNA"/>
</dbReference>
<keyword evidence="10" id="KW-1185">Reference proteome</keyword>
<dbReference type="AlphaFoldDB" id="A0AAQ3MCH4"/>